<evidence type="ECO:0000256" key="7">
    <source>
        <dbReference type="ARBA" id="ARBA00023012"/>
    </source>
</evidence>
<keyword evidence="9" id="KW-0812">Transmembrane</keyword>
<comment type="subcellular location">
    <subcellularLocation>
        <location evidence="2">Membrane</location>
    </subcellularLocation>
</comment>
<dbReference type="InterPro" id="IPR004358">
    <property type="entry name" value="Sig_transdc_His_kin-like_C"/>
</dbReference>
<evidence type="ECO:0000313" key="12">
    <source>
        <dbReference type="Proteomes" id="UP000295063"/>
    </source>
</evidence>
<dbReference type="SUPFAM" id="SSF55874">
    <property type="entry name" value="ATPase domain of HSP90 chaperone/DNA topoisomerase II/histidine kinase"/>
    <property type="match status" value="1"/>
</dbReference>
<dbReference type="SMART" id="SM00387">
    <property type="entry name" value="HATPase_c"/>
    <property type="match status" value="1"/>
</dbReference>
<dbReference type="InterPro" id="IPR050351">
    <property type="entry name" value="BphY/WalK/GraS-like"/>
</dbReference>
<dbReference type="SMART" id="SM00388">
    <property type="entry name" value="HisKA"/>
    <property type="match status" value="1"/>
</dbReference>
<dbReference type="PANTHER" id="PTHR45453:SF1">
    <property type="entry name" value="PHOSPHATE REGULON SENSOR PROTEIN PHOR"/>
    <property type="match status" value="1"/>
</dbReference>
<dbReference type="RefSeq" id="WP_132076460.1">
    <property type="nucleotide sequence ID" value="NZ_SLUI01000003.1"/>
</dbReference>
<evidence type="ECO:0000256" key="4">
    <source>
        <dbReference type="ARBA" id="ARBA00022553"/>
    </source>
</evidence>
<keyword evidence="12" id="KW-1185">Reference proteome</keyword>
<evidence type="ECO:0000313" key="11">
    <source>
        <dbReference type="EMBL" id="TCL38546.1"/>
    </source>
</evidence>
<dbReference type="SUPFAM" id="SSF47384">
    <property type="entry name" value="Homodimeric domain of signal transducing histidine kinase"/>
    <property type="match status" value="1"/>
</dbReference>
<comment type="catalytic activity">
    <reaction evidence="1">
        <text>ATP + protein L-histidine = ADP + protein N-phospho-L-histidine.</text>
        <dbReference type="EC" id="2.7.13.3"/>
    </reaction>
</comment>
<dbReference type="Pfam" id="PF02518">
    <property type="entry name" value="HATPase_c"/>
    <property type="match status" value="1"/>
</dbReference>
<evidence type="ECO:0000259" key="10">
    <source>
        <dbReference type="PROSITE" id="PS50109"/>
    </source>
</evidence>
<dbReference type="InterPro" id="IPR036890">
    <property type="entry name" value="HATPase_C_sf"/>
</dbReference>
<evidence type="ECO:0000256" key="6">
    <source>
        <dbReference type="ARBA" id="ARBA00022777"/>
    </source>
</evidence>
<dbReference type="CDD" id="cd00082">
    <property type="entry name" value="HisKA"/>
    <property type="match status" value="1"/>
</dbReference>
<dbReference type="GO" id="GO:0016036">
    <property type="term" value="P:cellular response to phosphate starvation"/>
    <property type="evidence" value="ECO:0007669"/>
    <property type="project" value="TreeGrafter"/>
</dbReference>
<dbReference type="PROSITE" id="PS50109">
    <property type="entry name" value="HIS_KIN"/>
    <property type="match status" value="1"/>
</dbReference>
<dbReference type="InterPro" id="IPR005467">
    <property type="entry name" value="His_kinase_dom"/>
</dbReference>
<dbReference type="PANTHER" id="PTHR45453">
    <property type="entry name" value="PHOSPHATE REGULON SENSOR PROTEIN PHOR"/>
    <property type="match status" value="1"/>
</dbReference>
<dbReference type="EMBL" id="SLUI01000003">
    <property type="protein sequence ID" value="TCL38546.1"/>
    <property type="molecule type" value="Genomic_DNA"/>
</dbReference>
<dbReference type="GO" id="GO:0004721">
    <property type="term" value="F:phosphoprotein phosphatase activity"/>
    <property type="evidence" value="ECO:0007669"/>
    <property type="project" value="TreeGrafter"/>
</dbReference>
<keyword evidence="5" id="KW-0808">Transferase</keyword>
<keyword evidence="9" id="KW-1133">Transmembrane helix</keyword>
<sequence length="420" mass="46460">MLQKILRKLATLNSLVFLLIFAVFGAIVYGYVAYRLFDEVDHSLRAKAEEFLIVDGKLAIVKPDAVLFDPRIFILLRDANGALLSLYPSRLDQGGSIKELASQVSPGPPAMKRIHGHDYRVYSQPYRKPDTVLQEFGDSFTVQDIIAIGIVDSETSLLRSLLIVIGVAMSIGILIIISAGFYLARRALVPIRNSWNKQQRFVADASHELRTPLTIIKSNAELVLRHPSHSIQEESIRITNIVRESVRMNKLIATLLTLARADGEEAQLNRTAISANEVIRAVVEQFQPLAELKGLALVAELNGELTLKADKDRLHQLLVIILDNAVKYTATGTIVLKGCQQGANIQLQIIDSGHGILPEDLPYIFDRFYRVDKARSREEGGIGLGLSIAEWIVEKHNGKITVESTIGQGTCFTILLPVNG</sequence>
<reference evidence="11 12" key="1">
    <citation type="submission" date="2019-03" db="EMBL/GenBank/DDBJ databases">
        <title>Genomic Encyclopedia of Type Strains, Phase IV (KMG-IV): sequencing the most valuable type-strain genomes for metagenomic binning, comparative biology and taxonomic classification.</title>
        <authorList>
            <person name="Goeker M."/>
        </authorList>
    </citation>
    <scope>NUCLEOTIDE SEQUENCE [LARGE SCALE GENOMIC DNA]</scope>
    <source>
        <strain evidence="11 12">DSM 15969</strain>
    </source>
</reference>
<keyword evidence="7" id="KW-0902">Two-component regulatory system</keyword>
<dbReference type="Gene3D" id="3.30.565.10">
    <property type="entry name" value="Histidine kinase-like ATPase, C-terminal domain"/>
    <property type="match status" value="1"/>
</dbReference>
<keyword evidence="8 9" id="KW-0472">Membrane</keyword>
<evidence type="ECO:0000256" key="8">
    <source>
        <dbReference type="ARBA" id="ARBA00023136"/>
    </source>
</evidence>
<dbReference type="GO" id="GO:0000155">
    <property type="term" value="F:phosphorelay sensor kinase activity"/>
    <property type="evidence" value="ECO:0007669"/>
    <property type="project" value="InterPro"/>
</dbReference>
<dbReference type="InterPro" id="IPR003594">
    <property type="entry name" value="HATPase_dom"/>
</dbReference>
<evidence type="ECO:0000256" key="2">
    <source>
        <dbReference type="ARBA" id="ARBA00004370"/>
    </source>
</evidence>
<evidence type="ECO:0000256" key="9">
    <source>
        <dbReference type="SAM" id="Phobius"/>
    </source>
</evidence>
<name>A0A4R1PZH2_9FIRM</name>
<accession>A0A4R1PZH2</accession>
<dbReference type="GO" id="GO:0005886">
    <property type="term" value="C:plasma membrane"/>
    <property type="evidence" value="ECO:0007669"/>
    <property type="project" value="TreeGrafter"/>
</dbReference>
<dbReference type="FunFam" id="3.30.565.10:FF:000006">
    <property type="entry name" value="Sensor histidine kinase WalK"/>
    <property type="match status" value="1"/>
</dbReference>
<feature type="domain" description="Histidine kinase" evidence="10">
    <location>
        <begin position="204"/>
        <end position="420"/>
    </location>
</feature>
<dbReference type="Gene3D" id="1.10.287.130">
    <property type="match status" value="1"/>
</dbReference>
<dbReference type="PRINTS" id="PR00344">
    <property type="entry name" value="BCTRLSENSOR"/>
</dbReference>
<dbReference type="FunFam" id="1.10.287.130:FF:000001">
    <property type="entry name" value="Two-component sensor histidine kinase"/>
    <property type="match status" value="1"/>
</dbReference>
<dbReference type="Proteomes" id="UP000295063">
    <property type="component" value="Unassembled WGS sequence"/>
</dbReference>
<keyword evidence="4" id="KW-0597">Phosphoprotein</keyword>
<gene>
    <name evidence="11" type="ORF">EV210_10318</name>
</gene>
<dbReference type="AlphaFoldDB" id="A0A4R1PZH2"/>
<proteinExistence type="predicted"/>
<feature type="transmembrane region" description="Helical" evidence="9">
    <location>
        <begin position="161"/>
        <end position="184"/>
    </location>
</feature>
<dbReference type="Pfam" id="PF00512">
    <property type="entry name" value="HisKA"/>
    <property type="match status" value="1"/>
</dbReference>
<evidence type="ECO:0000256" key="1">
    <source>
        <dbReference type="ARBA" id="ARBA00000085"/>
    </source>
</evidence>
<comment type="caution">
    <text evidence="11">The sequence shown here is derived from an EMBL/GenBank/DDBJ whole genome shotgun (WGS) entry which is preliminary data.</text>
</comment>
<dbReference type="EC" id="2.7.13.3" evidence="3"/>
<feature type="transmembrane region" description="Helical" evidence="9">
    <location>
        <begin position="12"/>
        <end position="34"/>
    </location>
</feature>
<protein>
    <recommendedName>
        <fullName evidence="3">histidine kinase</fullName>
        <ecNumber evidence="3">2.7.13.3</ecNumber>
    </recommendedName>
</protein>
<keyword evidence="6 11" id="KW-0418">Kinase</keyword>
<dbReference type="InterPro" id="IPR003661">
    <property type="entry name" value="HisK_dim/P_dom"/>
</dbReference>
<dbReference type="OrthoDB" id="9786919at2"/>
<organism evidence="11 12">
    <name type="scientific">Anaerospora hongkongensis</name>
    <dbReference type="NCBI Taxonomy" id="244830"/>
    <lineage>
        <taxon>Bacteria</taxon>
        <taxon>Bacillati</taxon>
        <taxon>Bacillota</taxon>
        <taxon>Negativicutes</taxon>
        <taxon>Selenomonadales</taxon>
        <taxon>Sporomusaceae</taxon>
        <taxon>Anaerospora</taxon>
    </lineage>
</organism>
<evidence type="ECO:0000256" key="5">
    <source>
        <dbReference type="ARBA" id="ARBA00022679"/>
    </source>
</evidence>
<dbReference type="InterPro" id="IPR036097">
    <property type="entry name" value="HisK_dim/P_sf"/>
</dbReference>
<evidence type="ECO:0000256" key="3">
    <source>
        <dbReference type="ARBA" id="ARBA00012438"/>
    </source>
</evidence>